<comment type="caution">
    <text evidence="3">The sequence shown here is derived from an EMBL/GenBank/DDBJ whole genome shotgun (WGS) entry which is preliminary data.</text>
</comment>
<dbReference type="GO" id="GO:0016757">
    <property type="term" value="F:glycosyltransferase activity"/>
    <property type="evidence" value="ECO:0007669"/>
    <property type="project" value="InterPro"/>
</dbReference>
<dbReference type="PANTHER" id="PTHR45947:SF3">
    <property type="entry name" value="SULFOQUINOVOSYL TRANSFERASE SQD2"/>
    <property type="match status" value="1"/>
</dbReference>
<dbReference type="InterPro" id="IPR001296">
    <property type="entry name" value="Glyco_trans_1"/>
</dbReference>
<evidence type="ECO:0000259" key="1">
    <source>
        <dbReference type="Pfam" id="PF00534"/>
    </source>
</evidence>
<dbReference type="PANTHER" id="PTHR45947">
    <property type="entry name" value="SULFOQUINOVOSYL TRANSFERASE SQD2"/>
    <property type="match status" value="1"/>
</dbReference>
<dbReference type="EMBL" id="PFAS01000064">
    <property type="protein sequence ID" value="PIT93562.1"/>
    <property type="molecule type" value="Genomic_DNA"/>
</dbReference>
<evidence type="ECO:0008006" key="5">
    <source>
        <dbReference type="Google" id="ProtNLM"/>
    </source>
</evidence>
<evidence type="ECO:0000259" key="2">
    <source>
        <dbReference type="Pfam" id="PF13439"/>
    </source>
</evidence>
<dbReference type="Gene3D" id="3.40.50.2000">
    <property type="entry name" value="Glycogen Phosphorylase B"/>
    <property type="match status" value="2"/>
</dbReference>
<accession>A0A2M6WLB7</accession>
<dbReference type="InterPro" id="IPR028098">
    <property type="entry name" value="Glyco_trans_4-like_N"/>
</dbReference>
<evidence type="ECO:0000313" key="4">
    <source>
        <dbReference type="Proteomes" id="UP000229335"/>
    </source>
</evidence>
<reference evidence="4" key="1">
    <citation type="submission" date="2017-09" db="EMBL/GenBank/DDBJ databases">
        <title>Depth-based differentiation of microbial function through sediment-hosted aquifers and enrichment of novel symbionts in the deep terrestrial subsurface.</title>
        <authorList>
            <person name="Probst A.J."/>
            <person name="Ladd B."/>
            <person name="Jarett J.K."/>
            <person name="Geller-Mcgrath D.E."/>
            <person name="Sieber C.M.K."/>
            <person name="Emerson J.B."/>
            <person name="Anantharaman K."/>
            <person name="Thomas B.C."/>
            <person name="Malmstrom R."/>
            <person name="Stieglmeier M."/>
            <person name="Klingl A."/>
            <person name="Woyke T."/>
            <person name="Ryan C.M."/>
            <person name="Banfield J.F."/>
        </authorList>
    </citation>
    <scope>NUCLEOTIDE SEQUENCE [LARGE SCALE GENOMIC DNA]</scope>
</reference>
<feature type="domain" description="Glycosyl transferase family 1" evidence="1">
    <location>
        <begin position="206"/>
        <end position="371"/>
    </location>
</feature>
<gene>
    <name evidence="3" type="ORF">COU00_03665</name>
</gene>
<dbReference type="Proteomes" id="UP000229335">
    <property type="component" value="Unassembled WGS sequence"/>
</dbReference>
<evidence type="ECO:0000313" key="3">
    <source>
        <dbReference type="EMBL" id="PIT93562.1"/>
    </source>
</evidence>
<feature type="domain" description="Glycosyltransferase subfamily 4-like N-terminal" evidence="2">
    <location>
        <begin position="26"/>
        <end position="198"/>
    </location>
</feature>
<dbReference type="Pfam" id="PF13439">
    <property type="entry name" value="Glyco_transf_4"/>
    <property type="match status" value="1"/>
</dbReference>
<sequence length="397" mass="44859">MSKQVINQPKLNIAMVCDPIADYTAGSFVSALRFAEILNKRGHKIIFIAARSPRHHKDNYYKNIKIYRFFSLLLPKTEKKFYVSFPLVNKIKKILAAEKIDVLHVLIPTPAAVTAIKATKTLGIKIVYHSHTQPENIFLHLPKAVAGAQINRLFYKYLAWICNKADAIVFPSEFSKKLLTKLNGGIKTAVISNGVDIDKFKKIAPEKFFAKFNLPRQTKNMLFVGRLHPEKSVDTLIKALPLILAQEPDTRLWIVGSGHLQTELEQLAQKLKVADEVIFFGKISDEDLILIYNACDLFVLPSLAELEGMVVLEAMACGKPILIANAPDSASVCFVNQNGLLFKPKNPQDLAKQALKILTDDRLRREMGEASIRDSRRYDINQSARNLEKLYYEILRT</sequence>
<dbReference type="SUPFAM" id="SSF53756">
    <property type="entry name" value="UDP-Glycosyltransferase/glycogen phosphorylase"/>
    <property type="match status" value="1"/>
</dbReference>
<dbReference type="AlphaFoldDB" id="A0A2M6WLB7"/>
<organism evidence="3 4">
    <name type="scientific">Candidatus Falkowbacteria bacterium CG10_big_fil_rev_8_21_14_0_10_43_11</name>
    <dbReference type="NCBI Taxonomy" id="1974568"/>
    <lineage>
        <taxon>Bacteria</taxon>
        <taxon>Candidatus Falkowiibacteriota</taxon>
    </lineage>
</organism>
<name>A0A2M6WLB7_9BACT</name>
<protein>
    <recommendedName>
        <fullName evidence="5">Glycosyltransferase family 1 protein</fullName>
    </recommendedName>
</protein>
<proteinExistence type="predicted"/>
<dbReference type="Pfam" id="PF00534">
    <property type="entry name" value="Glycos_transf_1"/>
    <property type="match status" value="1"/>
</dbReference>
<dbReference type="InterPro" id="IPR050194">
    <property type="entry name" value="Glycosyltransferase_grp1"/>
</dbReference>